<proteinExistence type="predicted"/>
<accession>A0A4E9FLY7</accession>
<keyword evidence="5 7" id="KW-0472">Membrane</keyword>
<reference evidence="10" key="1">
    <citation type="journal article" date="2007" name="Science">
        <title>Draft genome of the filarial nematode parasite Brugia malayi.</title>
        <authorList>
            <person name="Ghedin E."/>
            <person name="Wang S."/>
            <person name="Spiro D."/>
            <person name="Caler E."/>
            <person name="Zhao Q."/>
            <person name="Crabtree J."/>
            <person name="Allen J.E."/>
            <person name="Delcher A.L."/>
            <person name="Guiliano D.B."/>
            <person name="Miranda-Saavedra D."/>
            <person name="Angiuoli S.V."/>
            <person name="Creasy T."/>
            <person name="Amedeo P."/>
            <person name="Haas B."/>
            <person name="El-Sayed N.M."/>
            <person name="Wortman J.R."/>
            <person name="Feldblyum T."/>
            <person name="Tallon L."/>
            <person name="Schatz M."/>
            <person name="Shumway M."/>
            <person name="Koo H."/>
            <person name="Salzberg S.L."/>
            <person name="Schobel S."/>
            <person name="Pertea M."/>
            <person name="Pop M."/>
            <person name="White O."/>
            <person name="Barton G.J."/>
            <person name="Carlow C.K."/>
            <person name="Crawford M.J."/>
            <person name="Daub J."/>
            <person name="Dimmic M.W."/>
            <person name="Estes C.F."/>
            <person name="Foster J.M."/>
            <person name="Ganatra M."/>
            <person name="Gregory W.F."/>
            <person name="Johnson N.M."/>
            <person name="Jin J."/>
            <person name="Komuniecki R."/>
            <person name="Korf I."/>
            <person name="Kumar S."/>
            <person name="Laney S."/>
            <person name="Li B.W."/>
            <person name="Li W."/>
            <person name="Lindblom T.H."/>
            <person name="Lustigman S."/>
            <person name="Ma D."/>
            <person name="Maina C.V."/>
            <person name="Martin D.M."/>
            <person name="McCarter J.P."/>
            <person name="McReynolds L."/>
            <person name="Mitreva M."/>
            <person name="Nutman T.B."/>
            <person name="Parkinson J."/>
            <person name="Peregrin-Alvarez J.M."/>
            <person name="Poole C."/>
            <person name="Ren Q."/>
            <person name="Saunders L."/>
            <person name="Sluder A.E."/>
            <person name="Smith K."/>
            <person name="Stanke M."/>
            <person name="Unnasch T.R."/>
            <person name="Ware J."/>
            <person name="Wei A.D."/>
            <person name="Weil G."/>
            <person name="Williams D.J."/>
            <person name="Zhang Y."/>
            <person name="Williams S.A."/>
            <person name="Fraser-Liggett C."/>
            <person name="Slatko B."/>
            <person name="Blaxter M.L."/>
            <person name="Scott A.L."/>
        </authorList>
    </citation>
    <scope>NUCLEOTIDE SEQUENCE</scope>
    <source>
        <strain evidence="10">FR3</strain>
    </source>
</reference>
<reference evidence="9" key="2">
    <citation type="submission" date="2019-04" db="EMBL/GenBank/DDBJ databases">
        <authorList>
            <person name="Howe K."/>
            <person name="Paulini M."/>
            <person name="Williams G."/>
        </authorList>
    </citation>
    <scope>NUCLEOTIDE SEQUENCE [LARGE SCALE GENOMIC DNA]</scope>
    <source>
        <strain evidence="9">FR3</strain>
    </source>
</reference>
<dbReference type="PRINTS" id="PR00237">
    <property type="entry name" value="GPCRRHODOPSN"/>
</dbReference>
<sequence length="203" mass="23179">MQLAETDQEKHQLTTNFYQVLRLEKMYNITHLLLVFWIPTTIIAFSYMFVICKFNSMKRRNWHTDRPSYITYIISRISRNKQYGNLNASSRIAMTAVTSTSTSTNAHTISMENNSPIVTLDSSTTIGPLVLQTLCKASKIAKRQAALTLIAYLILWSPYNMLAMMNTLTMPTENDGVFMDTLNFLNALIVFNPVVNPIIYGLF</sequence>
<dbReference type="InterPro" id="IPR000276">
    <property type="entry name" value="GPCR_Rhodpsn"/>
</dbReference>
<keyword evidence="2" id="KW-1003">Cell membrane</keyword>
<feature type="transmembrane region" description="Helical" evidence="7">
    <location>
        <begin position="145"/>
        <end position="164"/>
    </location>
</feature>
<evidence type="ECO:0000259" key="8">
    <source>
        <dbReference type="PROSITE" id="PS50262"/>
    </source>
</evidence>
<dbReference type="EMBL" id="CAAKNF010000195">
    <property type="protein sequence ID" value="VIO97981.1"/>
    <property type="molecule type" value="Genomic_DNA"/>
</dbReference>
<protein>
    <submittedName>
        <fullName evidence="11">G_PROTEIN_RECEP_F1_2 domain-containing protein</fullName>
    </submittedName>
</protein>
<reference evidence="11" key="3">
    <citation type="submission" date="2019-12" db="UniProtKB">
        <authorList>
            <consortium name="WormBaseParasite"/>
        </authorList>
    </citation>
    <scope>IDENTIFICATION</scope>
</reference>
<dbReference type="RefSeq" id="XP_042937468.1">
    <property type="nucleotide sequence ID" value="XM_043081534.1"/>
</dbReference>
<dbReference type="GeneID" id="66057528"/>
<dbReference type="GO" id="GO:0005886">
    <property type="term" value="C:plasma membrane"/>
    <property type="evidence" value="ECO:0007669"/>
    <property type="project" value="UniProtKB-SubCell"/>
</dbReference>
<comment type="subcellular location">
    <subcellularLocation>
        <location evidence="1">Cell membrane</location>
        <topology evidence="1">Multi-pass membrane protein</topology>
    </subcellularLocation>
</comment>
<gene>
    <name evidence="9 11" type="primary">Bma-gnrr-5</name>
    <name evidence="9" type="ORF">BM_BM1100</name>
</gene>
<evidence type="ECO:0000313" key="9">
    <source>
        <dbReference type="EMBL" id="VIO97981.1"/>
    </source>
</evidence>
<dbReference type="Proteomes" id="UP000006672">
    <property type="component" value="Unassembled WGS sequence"/>
</dbReference>
<dbReference type="AlphaFoldDB" id="A0A4E9FLY7"/>
<keyword evidence="4 7" id="KW-1133">Transmembrane helix</keyword>
<keyword evidence="3 7" id="KW-0812">Transmembrane</keyword>
<dbReference type="SUPFAM" id="SSF81321">
    <property type="entry name" value="Family A G protein-coupled receptor-like"/>
    <property type="match status" value="1"/>
</dbReference>
<dbReference type="STRING" id="6279.A0A5S6P8F5"/>
<dbReference type="PROSITE" id="PS50262">
    <property type="entry name" value="G_PROTEIN_RECEP_F1_2"/>
    <property type="match status" value="1"/>
</dbReference>
<dbReference type="PANTHER" id="PTHR24241">
    <property type="entry name" value="NEUROPEPTIDE RECEPTOR-RELATED G-PROTEIN COUPLED RECEPTOR"/>
    <property type="match status" value="1"/>
</dbReference>
<evidence type="ECO:0000313" key="10">
    <source>
        <dbReference type="Proteomes" id="UP000006672"/>
    </source>
</evidence>
<dbReference type="Pfam" id="PF00001">
    <property type="entry name" value="7tm_1"/>
    <property type="match status" value="1"/>
</dbReference>
<evidence type="ECO:0000256" key="5">
    <source>
        <dbReference type="ARBA" id="ARBA00023136"/>
    </source>
</evidence>
<evidence type="ECO:0000256" key="4">
    <source>
        <dbReference type="ARBA" id="ARBA00022989"/>
    </source>
</evidence>
<evidence type="ECO:0000256" key="7">
    <source>
        <dbReference type="SAM" id="Phobius"/>
    </source>
</evidence>
<dbReference type="WBParaSite" id="Bm1100b.1">
    <property type="protein sequence ID" value="Bm1100b.1"/>
    <property type="gene ID" value="WBGene00221361"/>
</dbReference>
<dbReference type="GO" id="GO:0004930">
    <property type="term" value="F:G protein-coupled receptor activity"/>
    <property type="evidence" value="ECO:0007669"/>
    <property type="project" value="InterPro"/>
</dbReference>
<feature type="transmembrane region" description="Helical" evidence="7">
    <location>
        <begin position="184"/>
        <end position="202"/>
    </location>
</feature>
<evidence type="ECO:0000256" key="2">
    <source>
        <dbReference type="ARBA" id="ARBA00022475"/>
    </source>
</evidence>
<feature type="domain" description="G-protein coupled receptors family 1 profile" evidence="8">
    <location>
        <begin position="1"/>
        <end position="200"/>
    </location>
</feature>
<evidence type="ECO:0000256" key="6">
    <source>
        <dbReference type="ARBA" id="ARBA00023170"/>
    </source>
</evidence>
<organism evidence="9">
    <name type="scientific">Brugia malayi</name>
    <name type="common">Filarial nematode worm</name>
    <dbReference type="NCBI Taxonomy" id="6279"/>
    <lineage>
        <taxon>Eukaryota</taxon>
        <taxon>Metazoa</taxon>
        <taxon>Ecdysozoa</taxon>
        <taxon>Nematoda</taxon>
        <taxon>Chromadorea</taxon>
        <taxon>Rhabditida</taxon>
        <taxon>Spirurina</taxon>
        <taxon>Spiruromorpha</taxon>
        <taxon>Filarioidea</taxon>
        <taxon>Onchocercidae</taxon>
        <taxon>Brugia</taxon>
    </lineage>
</organism>
<keyword evidence="6" id="KW-0675">Receptor</keyword>
<evidence type="ECO:0000256" key="3">
    <source>
        <dbReference type="ARBA" id="ARBA00022692"/>
    </source>
</evidence>
<dbReference type="InterPro" id="IPR017452">
    <property type="entry name" value="GPCR_Rhodpsn_7TM"/>
</dbReference>
<keyword evidence="10" id="KW-1185">Reference proteome</keyword>
<feature type="transmembrane region" description="Helical" evidence="7">
    <location>
        <begin position="29"/>
        <end position="50"/>
    </location>
</feature>
<dbReference type="Gene3D" id="1.20.1070.10">
    <property type="entry name" value="Rhodopsin 7-helix transmembrane proteins"/>
    <property type="match status" value="1"/>
</dbReference>
<evidence type="ECO:0000256" key="1">
    <source>
        <dbReference type="ARBA" id="ARBA00004651"/>
    </source>
</evidence>
<accession>A0A5S6P8F5</accession>
<name>A0A4E9FLY7_BRUMA</name>
<evidence type="ECO:0000313" key="11">
    <source>
        <dbReference type="WBParaSite" id="Bm1100b.1"/>
    </source>
</evidence>
<dbReference type="CTD" id="66057528"/>
<dbReference type="OrthoDB" id="6022667at2759"/>